<feature type="transmembrane region" description="Helical" evidence="2">
    <location>
        <begin position="49"/>
        <end position="72"/>
    </location>
</feature>
<organism evidence="3">
    <name type="scientific">Desulfurivibrio alkaliphilus</name>
    <dbReference type="NCBI Taxonomy" id="427923"/>
    <lineage>
        <taxon>Bacteria</taxon>
        <taxon>Pseudomonadati</taxon>
        <taxon>Thermodesulfobacteriota</taxon>
        <taxon>Desulfobulbia</taxon>
        <taxon>Desulfobulbales</taxon>
        <taxon>Desulfobulbaceae</taxon>
        <taxon>Desulfurivibrio</taxon>
    </lineage>
</organism>
<evidence type="ECO:0000256" key="2">
    <source>
        <dbReference type="SAM" id="Phobius"/>
    </source>
</evidence>
<dbReference type="PANTHER" id="PTHR30221">
    <property type="entry name" value="SMALL-CONDUCTANCE MECHANOSENSITIVE CHANNEL"/>
    <property type="match status" value="1"/>
</dbReference>
<feature type="transmembrane region" description="Helical" evidence="2">
    <location>
        <begin position="6"/>
        <end position="28"/>
    </location>
</feature>
<keyword evidence="2" id="KW-0812">Transmembrane</keyword>
<proteinExistence type="predicted"/>
<evidence type="ECO:0000256" key="1">
    <source>
        <dbReference type="SAM" id="MobiDB-lite"/>
    </source>
</evidence>
<accession>A0A7C2TFD7</accession>
<dbReference type="GO" id="GO:0008381">
    <property type="term" value="F:mechanosensitive monoatomic ion channel activity"/>
    <property type="evidence" value="ECO:0007669"/>
    <property type="project" value="InterPro"/>
</dbReference>
<comment type="caution">
    <text evidence="3">The sequence shown here is derived from an EMBL/GenBank/DDBJ whole genome shotgun (WGS) entry which is preliminary data.</text>
</comment>
<name>A0A7C2TFD7_9BACT</name>
<dbReference type="InterPro" id="IPR045275">
    <property type="entry name" value="MscS_archaea/bacteria_type"/>
</dbReference>
<feature type="compositionally biased region" description="Pro residues" evidence="1">
    <location>
        <begin position="168"/>
        <end position="178"/>
    </location>
</feature>
<reference evidence="3" key="1">
    <citation type="journal article" date="2020" name="mSystems">
        <title>Genome- and Community-Level Interaction Insights into Carbon Utilization and Element Cycling Functions of Hydrothermarchaeota in Hydrothermal Sediment.</title>
        <authorList>
            <person name="Zhou Z."/>
            <person name="Liu Y."/>
            <person name="Xu W."/>
            <person name="Pan J."/>
            <person name="Luo Z.H."/>
            <person name="Li M."/>
        </authorList>
    </citation>
    <scope>NUCLEOTIDE SEQUENCE [LARGE SCALE GENOMIC DNA]</scope>
    <source>
        <strain evidence="3">SpSt-1224</strain>
    </source>
</reference>
<dbReference type="EMBL" id="DSDS01000011">
    <property type="protein sequence ID" value="HET97206.1"/>
    <property type="molecule type" value="Genomic_DNA"/>
</dbReference>
<feature type="region of interest" description="Disordered" evidence="1">
    <location>
        <begin position="150"/>
        <end position="181"/>
    </location>
</feature>
<keyword evidence="2" id="KW-1133">Transmembrane helix</keyword>
<protein>
    <submittedName>
        <fullName evidence="3">Mechanosensitive ion channel family protein</fullName>
    </submittedName>
</protein>
<feature type="transmembrane region" description="Helical" evidence="2">
    <location>
        <begin position="78"/>
        <end position="100"/>
    </location>
</feature>
<keyword evidence="2" id="KW-0472">Membrane</keyword>
<dbReference type="AlphaFoldDB" id="A0A7C2TFD7"/>
<sequence length="223" mass="24147">MSRDYFVGLGLGLFGIVVVIVLGLLLYFGSKRVLKLLLRHQYLNQATYVIAKLSIRWLCTIIVAVLVLQQLGMGLPHILAGLLTVAGMVAIGFIAVWSVLSNVMCALLLAATGAFRVGEEIEVIEPAGSDKGLRGRVRSFNLMYTTLTEIPTPPQPLAEADPGSPAVTPAPPPPPPEPEFLVQVPNNVFFQKSLRRRSVGASESLSHHLLSRSLSFRLPNNGQ</sequence>
<dbReference type="PANTHER" id="PTHR30221:SF1">
    <property type="entry name" value="SMALL-CONDUCTANCE MECHANOSENSITIVE CHANNEL"/>
    <property type="match status" value="1"/>
</dbReference>
<dbReference type="Proteomes" id="UP000885986">
    <property type="component" value="Unassembled WGS sequence"/>
</dbReference>
<gene>
    <name evidence="3" type="ORF">ENN98_00590</name>
</gene>
<evidence type="ECO:0000313" key="3">
    <source>
        <dbReference type="EMBL" id="HET97206.1"/>
    </source>
</evidence>